<organism evidence="1 2">
    <name type="scientific">Pragia fontium DSM 5563 = ATCC 49100</name>
    <dbReference type="NCBI Taxonomy" id="1122977"/>
    <lineage>
        <taxon>Bacteria</taxon>
        <taxon>Pseudomonadati</taxon>
        <taxon>Pseudomonadota</taxon>
        <taxon>Gammaproteobacteria</taxon>
        <taxon>Enterobacterales</taxon>
        <taxon>Budviciaceae</taxon>
        <taxon>Pragia</taxon>
    </lineage>
</organism>
<accession>A0AAJ4W8D8</accession>
<sequence length="276" mass="32973">MALMRFFITHFFKLFFVLVILPISTSYGLTPERSLTKAENAIFSLNLVLTENAGHSIFPPTYRMKKLEEITRQNGEWMSSSLIEYNPLGHITRLDRREKNRRGESVTKIYQDESGQWIKSIKWLIKGKESDVGKMIVRYQHDQNGRIIRSELMNSEWMREYIYNDDEQLTEIVEKQQVNNGIGVQYTVKKYYYNARGFVARRDFWTGRNHFVSTLYFDYNEKNTLERITAEAIAHSAQKKRGEKVYSYYDQKHNWLQAEWGTEENKFTQNREIDYY</sequence>
<protein>
    <submittedName>
        <fullName evidence="1">Uncharacterized protein</fullName>
    </submittedName>
</protein>
<evidence type="ECO:0000313" key="1">
    <source>
        <dbReference type="EMBL" id="SFC16237.1"/>
    </source>
</evidence>
<comment type="caution">
    <text evidence="1">The sequence shown here is derived from an EMBL/GenBank/DDBJ whole genome shotgun (WGS) entry which is preliminary data.</text>
</comment>
<dbReference type="AlphaFoldDB" id="A0AAJ4W8D8"/>
<gene>
    <name evidence="1" type="ORF">SAMN02745723_101544</name>
</gene>
<evidence type="ECO:0000313" key="2">
    <source>
        <dbReference type="Proteomes" id="UP000226420"/>
    </source>
</evidence>
<dbReference type="EMBL" id="FOLW01000001">
    <property type="protein sequence ID" value="SFC16237.1"/>
    <property type="molecule type" value="Genomic_DNA"/>
</dbReference>
<reference evidence="1 2" key="1">
    <citation type="submission" date="2016-10" db="EMBL/GenBank/DDBJ databases">
        <authorList>
            <person name="Varghese N."/>
            <person name="Submissions S."/>
        </authorList>
    </citation>
    <scope>NUCLEOTIDE SEQUENCE [LARGE SCALE GENOMIC DNA]</scope>
    <source>
        <strain evidence="1 2">DSM 5563</strain>
    </source>
</reference>
<dbReference type="Proteomes" id="UP000226420">
    <property type="component" value="Unassembled WGS sequence"/>
</dbReference>
<dbReference type="RefSeq" id="WP_074820502.1">
    <property type="nucleotide sequence ID" value="NZ_FOLW01000001.1"/>
</dbReference>
<proteinExistence type="predicted"/>
<name>A0AAJ4W8D8_9GAMM</name>